<evidence type="ECO:0000259" key="3">
    <source>
        <dbReference type="Pfam" id="PF06030"/>
    </source>
</evidence>
<organism evidence="5 6">
    <name type="scientific">Enterococcus ureilyticus</name>
    <dbReference type="NCBI Taxonomy" id="1131292"/>
    <lineage>
        <taxon>Bacteria</taxon>
        <taxon>Bacillati</taxon>
        <taxon>Bacillota</taxon>
        <taxon>Bacilli</taxon>
        <taxon>Lactobacillales</taxon>
        <taxon>Enterococcaceae</taxon>
        <taxon>Enterococcus</taxon>
    </lineage>
</organism>
<feature type="chain" id="PRO_5009178242" evidence="2">
    <location>
        <begin position="24"/>
        <end position="352"/>
    </location>
</feature>
<dbReference type="Pfam" id="PF06030">
    <property type="entry name" value="WxLIP_PGBD"/>
    <property type="match status" value="1"/>
</dbReference>
<feature type="transmembrane region" description="Helical" evidence="1">
    <location>
        <begin position="316"/>
        <end position="338"/>
    </location>
</feature>
<keyword evidence="1" id="KW-1133">Transmembrane helix</keyword>
<keyword evidence="6" id="KW-1185">Reference proteome</keyword>
<comment type="caution">
    <text evidence="5">The sequence shown here is derived from an EMBL/GenBank/DDBJ whole genome shotgun (WGS) entry which is preliminary data.</text>
</comment>
<name>A0A1E5H9H6_9ENTE</name>
<proteinExistence type="predicted"/>
<evidence type="ECO:0000256" key="1">
    <source>
        <dbReference type="SAM" id="Phobius"/>
    </source>
</evidence>
<evidence type="ECO:0000313" key="5">
    <source>
        <dbReference type="EMBL" id="OEG21300.1"/>
    </source>
</evidence>
<dbReference type="Proteomes" id="UP000094469">
    <property type="component" value="Unassembled WGS sequence"/>
</dbReference>
<keyword evidence="1" id="KW-0472">Membrane</keyword>
<keyword evidence="2" id="KW-0732">Signal</keyword>
<protein>
    <submittedName>
        <fullName evidence="5">Uncharacterized protein</fullName>
    </submittedName>
</protein>
<feature type="domain" description="WxL Interacting Protein host binding" evidence="4">
    <location>
        <begin position="165"/>
        <end position="300"/>
    </location>
</feature>
<gene>
    <name evidence="5" type="ORF">BCR24_07480</name>
</gene>
<feature type="signal peptide" evidence="2">
    <location>
        <begin position="1"/>
        <end position="23"/>
    </location>
</feature>
<dbReference type="RefSeq" id="WP_069641096.1">
    <property type="nucleotide sequence ID" value="NZ_JAFBEZ010000001.1"/>
</dbReference>
<dbReference type="OrthoDB" id="2148359at2"/>
<dbReference type="STRING" id="1131292.BCR24_07480"/>
<dbReference type="AlphaFoldDB" id="A0A1E5H9H6"/>
<keyword evidence="1" id="KW-0812">Transmembrane</keyword>
<reference evidence="6" key="1">
    <citation type="submission" date="2016-09" db="EMBL/GenBank/DDBJ databases">
        <authorList>
            <person name="Gulvik C.A."/>
        </authorList>
    </citation>
    <scope>NUCLEOTIDE SEQUENCE [LARGE SCALE GENOMIC DNA]</scope>
    <source>
        <strain evidence="6">LMG 26676</strain>
    </source>
</reference>
<dbReference type="InterPro" id="IPR010317">
    <property type="entry name" value="WxLIP_PGBD"/>
</dbReference>
<evidence type="ECO:0000256" key="2">
    <source>
        <dbReference type="SAM" id="SignalP"/>
    </source>
</evidence>
<dbReference type="EMBL" id="MIKC01000040">
    <property type="protein sequence ID" value="OEG21300.1"/>
    <property type="molecule type" value="Genomic_DNA"/>
</dbReference>
<feature type="domain" description="WxL Interacting Protein peptidoglycan binding" evidence="3">
    <location>
        <begin position="37"/>
        <end position="151"/>
    </location>
</feature>
<evidence type="ECO:0000259" key="4">
    <source>
        <dbReference type="Pfam" id="PF11797"/>
    </source>
</evidence>
<dbReference type="InterPro" id="IPR021759">
    <property type="entry name" value="WxLIP_HBD"/>
</dbReference>
<accession>A0A1E5H9H6</accession>
<dbReference type="Pfam" id="PF11797">
    <property type="entry name" value="WxLIP_HBD"/>
    <property type="match status" value="1"/>
</dbReference>
<evidence type="ECO:0000313" key="6">
    <source>
        <dbReference type="Proteomes" id="UP000094469"/>
    </source>
</evidence>
<sequence length="352" mass="39996">MKKIKHIIFSTLILYILGMTAYAQVTYANEDTGNFNYKVIRPENQNGYANYFDLNMNPNQNQTVQIELTNITDKDLEIGISLNGAKTNSNGVLEFGPSKLEKDASLKYEFKDIVKGPEKVNIPPKGTVPLNLDIAMPAESYDGIITGGVQMQVIPSEETKKKEEKEQQIVNRYAFVVGIVLRETDTPVQPEVKFNKFYAGLTNYRNAVYANFSNVESEFLNNMSIDLQVTKKGSDEVLYDTTKTDMRMAPNSMINFPVEMNGERMEAGDYTGHILVKSNDKKWEWSDDFTITQKEADKYNAQDVTLVQERGVDWKLIALIVGGVFIIAIIVFVIIRVVKKKQKQKKKKKKKK</sequence>